<reference evidence="4" key="1">
    <citation type="submission" date="2016-06" db="EMBL/GenBank/DDBJ databases">
        <title>First high quality genome sequence of Plasmodium coatneyi using continuous long reads from single molecule, real-time sequencing.</title>
        <authorList>
            <person name="Chien J.-T."/>
            <person name="Pakala S.B."/>
            <person name="Geraldo J.A."/>
            <person name="Lapp S.A."/>
            <person name="Barnwell J.W."/>
            <person name="Kissinger J.C."/>
            <person name="Galinski M.R."/>
            <person name="Humphrey J.C."/>
        </authorList>
    </citation>
    <scope>NUCLEOTIDE SEQUENCE [LARGE SCALE GENOMIC DNA]</scope>
    <source>
        <strain evidence="4">Hackeri</strain>
    </source>
</reference>
<dbReference type="AlphaFoldDB" id="A0A1B1DWN1"/>
<sequence length="413" mass="49712">MAHSIGTPYTLYSVVDVDKPYGTRKEKYYVSEPYPPHPSVISGMYHGRFPSYYVDGDGYFYNGEEDFLMKKPKIGEDPKPDENKTGEVENKAESVESTNNGLTFFQAVMIIVLLMRLGRKRCTRLRRKHWARKELIKYLDKVNEKIKKDDLKMEDKLKKLEKKIKTEEKKMEVKWKEKRTKARDKIAKKPSKDTLPGVGPFYDKDKRLLDKKLDIVGFNYDKYKYNKKRRWNSMKATYHKKLKKVQDKQEKRKRMKCRRMFLFERRWNFGPKTMKKYLQQKQQECDLDKMHYTMKEILEKEEEEEKAAEEEVAEGAKEKEKKGEEDDDDNEDEEEDDDDDDDYDDEYNDNDEDEEEELDDDEEMDDEEEEDYEDDNEDEYDEDDEGDVEEEDMQNNEDDEEDDDGYYENSDDY</sequence>
<dbReference type="RefSeq" id="XP_019913863.1">
    <property type="nucleotide sequence ID" value="XM_020058346.1"/>
</dbReference>
<dbReference type="Proteomes" id="UP000092716">
    <property type="component" value="Chromosome 6"/>
</dbReference>
<feature type="compositionally biased region" description="Basic and acidic residues" evidence="2">
    <location>
        <begin position="314"/>
        <end position="324"/>
    </location>
</feature>
<evidence type="ECO:0000256" key="2">
    <source>
        <dbReference type="SAM" id="MobiDB-lite"/>
    </source>
</evidence>
<dbReference type="VEuPathDB" id="PlasmoDB:PCOAH_00015370"/>
<keyword evidence="1" id="KW-0175">Coiled coil</keyword>
<dbReference type="OrthoDB" id="387298at2759"/>
<dbReference type="GeneID" id="30908263"/>
<evidence type="ECO:0000313" key="3">
    <source>
        <dbReference type="EMBL" id="ANQ07168.1"/>
    </source>
</evidence>
<feature type="region of interest" description="Disordered" evidence="2">
    <location>
        <begin position="71"/>
        <end position="94"/>
    </location>
</feature>
<keyword evidence="4" id="KW-1185">Reference proteome</keyword>
<proteinExistence type="predicted"/>
<evidence type="ECO:0000313" key="4">
    <source>
        <dbReference type="Proteomes" id="UP000092716"/>
    </source>
</evidence>
<gene>
    <name evidence="3" type="ORF">PCOAH_00015370</name>
</gene>
<organism evidence="3 4">
    <name type="scientific">Plasmodium coatneyi</name>
    <dbReference type="NCBI Taxonomy" id="208452"/>
    <lineage>
        <taxon>Eukaryota</taxon>
        <taxon>Sar</taxon>
        <taxon>Alveolata</taxon>
        <taxon>Apicomplexa</taxon>
        <taxon>Aconoidasida</taxon>
        <taxon>Haemosporida</taxon>
        <taxon>Plasmodiidae</taxon>
        <taxon>Plasmodium</taxon>
    </lineage>
</organism>
<dbReference type="EMBL" id="CP016244">
    <property type="protein sequence ID" value="ANQ07168.1"/>
    <property type="molecule type" value="Genomic_DNA"/>
</dbReference>
<evidence type="ECO:0000256" key="1">
    <source>
        <dbReference type="SAM" id="Coils"/>
    </source>
</evidence>
<feature type="coiled-coil region" evidence="1">
    <location>
        <begin position="143"/>
        <end position="170"/>
    </location>
</feature>
<accession>A0A1B1DWN1</accession>
<name>A0A1B1DWN1_9APIC</name>
<feature type="region of interest" description="Disordered" evidence="2">
    <location>
        <begin position="296"/>
        <end position="413"/>
    </location>
</feature>
<protein>
    <submittedName>
        <fullName evidence="3">Uncharacterized protein</fullName>
    </submittedName>
</protein>
<dbReference type="KEGG" id="pcot:PCOAH_00015370"/>
<feature type="compositionally biased region" description="Acidic residues" evidence="2">
    <location>
        <begin position="325"/>
        <end position="413"/>
    </location>
</feature>
<feature type="compositionally biased region" description="Acidic residues" evidence="2">
    <location>
        <begin position="299"/>
        <end position="313"/>
    </location>
</feature>